<protein>
    <recommendedName>
        <fullName evidence="5">NAD-dependent epimerase/dehydratase domain-containing protein</fullName>
    </recommendedName>
</protein>
<dbReference type="GO" id="GO:0050577">
    <property type="term" value="F:GDP-L-fucose synthase activity"/>
    <property type="evidence" value="ECO:0007669"/>
    <property type="project" value="TreeGrafter"/>
</dbReference>
<organism evidence="6">
    <name type="scientific">viral metagenome</name>
    <dbReference type="NCBI Taxonomy" id="1070528"/>
    <lineage>
        <taxon>unclassified sequences</taxon>
        <taxon>metagenomes</taxon>
        <taxon>organismal metagenomes</taxon>
    </lineage>
</organism>
<evidence type="ECO:0000256" key="1">
    <source>
        <dbReference type="ARBA" id="ARBA00005959"/>
    </source>
</evidence>
<dbReference type="InterPro" id="IPR001509">
    <property type="entry name" value="Epimerase_deHydtase"/>
</dbReference>
<dbReference type="SUPFAM" id="SSF51735">
    <property type="entry name" value="NAD(P)-binding Rossmann-fold domains"/>
    <property type="match status" value="1"/>
</dbReference>
<accession>A0A6C0BUN2</accession>
<proteinExistence type="inferred from homology"/>
<keyword evidence="2" id="KW-0521">NADP</keyword>
<reference evidence="6" key="1">
    <citation type="journal article" date="2020" name="Nature">
        <title>Giant virus diversity and host interactions through global metagenomics.</title>
        <authorList>
            <person name="Schulz F."/>
            <person name="Roux S."/>
            <person name="Paez-Espino D."/>
            <person name="Jungbluth S."/>
            <person name="Walsh D.A."/>
            <person name="Denef V.J."/>
            <person name="McMahon K.D."/>
            <person name="Konstantinidis K.T."/>
            <person name="Eloe-Fadrosh E.A."/>
            <person name="Kyrpides N.C."/>
            <person name="Woyke T."/>
        </authorList>
    </citation>
    <scope>NUCLEOTIDE SEQUENCE</scope>
    <source>
        <strain evidence="6">GVMAG-M-3300019093-7</strain>
    </source>
</reference>
<evidence type="ECO:0000256" key="4">
    <source>
        <dbReference type="ARBA" id="ARBA00023235"/>
    </source>
</evidence>
<feature type="domain" description="NAD-dependent epimerase/dehydratase" evidence="5">
    <location>
        <begin position="4"/>
        <end position="228"/>
    </location>
</feature>
<dbReference type="AlphaFoldDB" id="A0A6C0BUN2"/>
<dbReference type="GO" id="GO:0016853">
    <property type="term" value="F:isomerase activity"/>
    <property type="evidence" value="ECO:0007669"/>
    <property type="project" value="UniProtKB-KW"/>
</dbReference>
<dbReference type="PANTHER" id="PTHR43238:SF1">
    <property type="entry name" value="GDP-L-FUCOSE SYNTHASE"/>
    <property type="match status" value="1"/>
</dbReference>
<evidence type="ECO:0000259" key="5">
    <source>
        <dbReference type="Pfam" id="PF01370"/>
    </source>
</evidence>
<name>A0A6C0BUN2_9ZZZZ</name>
<keyword evidence="4" id="KW-0413">Isomerase</keyword>
<dbReference type="CDD" id="cd05239">
    <property type="entry name" value="GDP_FS_SDR_e"/>
    <property type="match status" value="1"/>
</dbReference>
<dbReference type="Pfam" id="PF01370">
    <property type="entry name" value="Epimerase"/>
    <property type="match status" value="1"/>
</dbReference>
<evidence type="ECO:0000256" key="2">
    <source>
        <dbReference type="ARBA" id="ARBA00022857"/>
    </source>
</evidence>
<keyword evidence="3" id="KW-0560">Oxidoreductase</keyword>
<dbReference type="HAMAP" id="MF_00956">
    <property type="entry name" value="GDP_fucose_synth"/>
    <property type="match status" value="1"/>
</dbReference>
<dbReference type="Gene3D" id="3.40.50.720">
    <property type="entry name" value="NAD(P)-binding Rossmann-like Domain"/>
    <property type="match status" value="1"/>
</dbReference>
<dbReference type="Gene3D" id="3.90.25.10">
    <property type="entry name" value="UDP-galactose 4-epimerase, domain 1"/>
    <property type="match status" value="1"/>
</dbReference>
<comment type="similarity">
    <text evidence="1">Belongs to the NAD(P)-dependent epimerase/dehydratase family. Fucose synthase subfamily.</text>
</comment>
<evidence type="ECO:0000256" key="3">
    <source>
        <dbReference type="ARBA" id="ARBA00023002"/>
    </source>
</evidence>
<dbReference type="EMBL" id="MN739262">
    <property type="protein sequence ID" value="QHS96037.1"/>
    <property type="molecule type" value="Genomic_DNA"/>
</dbReference>
<sequence>MKKILVTGGSGLVGHGIESIIDEFSDKYEFKFVSSKDCDLYDFQKTNQMFEEVKPHLVIHLAANVGGLYKNMNQKVDMLEKNLMINFNVVKCSHDHGVEKLVACLSTCIFPDQIEYPIDETMLHNGPPHGSNNAYAYAKRMLEVHCSLYRASYGDNFVCIIPTNIYGPHDNFDLENAHVLPALIHKCYLAKLYDQDFVVRGTGKPLRQFIYSQDLAWLIMMVLEKYNGDNIILSVDETMEVSIECVARTIARCFDYEDRIVFDSSYSDGQYKKTVTNHRLRELLGDDFNFEFTSIQEGCKKSIDWFIKKMNVV</sequence>
<evidence type="ECO:0000313" key="6">
    <source>
        <dbReference type="EMBL" id="QHS96037.1"/>
    </source>
</evidence>
<dbReference type="InterPro" id="IPR036291">
    <property type="entry name" value="NAD(P)-bd_dom_sf"/>
</dbReference>
<dbReference type="PANTHER" id="PTHR43238">
    <property type="entry name" value="GDP-L-FUCOSE SYNTHASE"/>
    <property type="match status" value="1"/>
</dbReference>
<dbReference type="InterPro" id="IPR028614">
    <property type="entry name" value="GDP_fucose/colitose_synth"/>
</dbReference>